<evidence type="ECO:0000313" key="8">
    <source>
        <dbReference type="Proteomes" id="UP000271098"/>
    </source>
</evidence>
<dbReference type="OrthoDB" id="10035764at2759"/>
<feature type="domain" description="ADAMTS cysteine-rich" evidence="6">
    <location>
        <begin position="129"/>
        <end position="168"/>
    </location>
</feature>
<reference evidence="7 8" key="1">
    <citation type="submission" date="2018-11" db="EMBL/GenBank/DDBJ databases">
        <authorList>
            <consortium name="Pathogen Informatics"/>
        </authorList>
    </citation>
    <scope>NUCLEOTIDE SEQUENCE [LARGE SCALE GENOMIC DNA]</scope>
</reference>
<protein>
    <recommendedName>
        <fullName evidence="6">ADAMTS cysteine-rich domain-containing protein</fullName>
    </recommendedName>
</protein>
<dbReference type="InterPro" id="IPR024079">
    <property type="entry name" value="MetalloPept_cat_dom_sf"/>
</dbReference>
<keyword evidence="2" id="KW-0378">Hydrolase</keyword>
<evidence type="ECO:0000313" key="7">
    <source>
        <dbReference type="EMBL" id="VDN34763.1"/>
    </source>
</evidence>
<name>A0A3P7NCK3_9BILA</name>
<dbReference type="GO" id="GO:0006508">
    <property type="term" value="P:proteolysis"/>
    <property type="evidence" value="ECO:0007669"/>
    <property type="project" value="UniProtKB-KW"/>
</dbReference>
<keyword evidence="3" id="KW-0862">Zinc</keyword>
<keyword evidence="1" id="KW-0479">Metal-binding</keyword>
<keyword evidence="5" id="KW-0325">Glycoprotein</keyword>
<evidence type="ECO:0000256" key="3">
    <source>
        <dbReference type="ARBA" id="ARBA00022833"/>
    </source>
</evidence>
<dbReference type="InterPro" id="IPR041645">
    <property type="entry name" value="ADAMTS_CR_2"/>
</dbReference>
<evidence type="ECO:0000256" key="5">
    <source>
        <dbReference type="ARBA" id="ARBA00023180"/>
    </source>
</evidence>
<dbReference type="InterPro" id="IPR050439">
    <property type="entry name" value="ADAMTS_ADAMTS-like"/>
</dbReference>
<proteinExistence type="predicted"/>
<dbReference type="PANTHER" id="PTHR13723">
    <property type="entry name" value="ADAMTS A DISINTEGRIN AND METALLOPROTEASE WITH THROMBOSPONDIN MOTIFS PROTEASE"/>
    <property type="match status" value="1"/>
</dbReference>
<dbReference type="GO" id="GO:0004222">
    <property type="term" value="F:metalloendopeptidase activity"/>
    <property type="evidence" value="ECO:0007669"/>
    <property type="project" value="InterPro"/>
</dbReference>
<keyword evidence="8" id="KW-1185">Reference proteome</keyword>
<dbReference type="PANTHER" id="PTHR13723:SF291">
    <property type="entry name" value="PEPTIDASE M12B DOMAIN-CONTAINING PROTEIN"/>
    <property type="match status" value="1"/>
</dbReference>
<evidence type="ECO:0000256" key="4">
    <source>
        <dbReference type="ARBA" id="ARBA00023157"/>
    </source>
</evidence>
<keyword evidence="4" id="KW-1015">Disulfide bond</keyword>
<dbReference type="SUPFAM" id="SSF55486">
    <property type="entry name" value="Metalloproteases ('zincins'), catalytic domain"/>
    <property type="match status" value="1"/>
</dbReference>
<dbReference type="Pfam" id="PF17771">
    <property type="entry name" value="ADAMTS_CR_2"/>
    <property type="match status" value="1"/>
</dbReference>
<dbReference type="GO" id="GO:0046872">
    <property type="term" value="F:metal ion binding"/>
    <property type="evidence" value="ECO:0007669"/>
    <property type="project" value="UniProtKB-KW"/>
</dbReference>
<evidence type="ECO:0000256" key="2">
    <source>
        <dbReference type="ARBA" id="ARBA00022801"/>
    </source>
</evidence>
<dbReference type="Gene3D" id="3.40.390.10">
    <property type="entry name" value="Collagenase (Catalytic Domain)"/>
    <property type="match status" value="1"/>
</dbReference>
<dbReference type="AlphaFoldDB" id="A0A3P7NCK3"/>
<dbReference type="GO" id="GO:0031012">
    <property type="term" value="C:extracellular matrix"/>
    <property type="evidence" value="ECO:0007669"/>
    <property type="project" value="TreeGrafter"/>
</dbReference>
<organism evidence="7 8">
    <name type="scientific">Gongylonema pulchrum</name>
    <dbReference type="NCBI Taxonomy" id="637853"/>
    <lineage>
        <taxon>Eukaryota</taxon>
        <taxon>Metazoa</taxon>
        <taxon>Ecdysozoa</taxon>
        <taxon>Nematoda</taxon>
        <taxon>Chromadorea</taxon>
        <taxon>Rhabditida</taxon>
        <taxon>Spirurina</taxon>
        <taxon>Spiruromorpha</taxon>
        <taxon>Spiruroidea</taxon>
        <taxon>Gongylonematidae</taxon>
        <taxon>Gongylonema</taxon>
    </lineage>
</organism>
<dbReference type="GO" id="GO:0030198">
    <property type="term" value="P:extracellular matrix organization"/>
    <property type="evidence" value="ECO:0007669"/>
    <property type="project" value="TreeGrafter"/>
</dbReference>
<sequence>MFRHSSLKPSIRLVVNHYEVMKVPPASMSRNLHGGGDAIRLLDLFCAYQAKLTRNSTRYKHWDHALLLTGYDLYRGNVRTVAGYAPVKGMCTEARSCTISEGLDFGAVFVIAHEMGHRLVLGLFLDAFQDVCKMVWCGNGEGLIRSAHPALEYSYCGHRKWCKEGQCVAAATIEDMVVRHGEWSSWNDIRRGDCASECVPCQISGQIRLRRSTRLCDKPL</sequence>
<gene>
    <name evidence="7" type="ORF">GPUH_LOCUS19867</name>
</gene>
<dbReference type="Proteomes" id="UP000271098">
    <property type="component" value="Unassembled WGS sequence"/>
</dbReference>
<accession>A0A3P7NCK3</accession>
<evidence type="ECO:0000256" key="1">
    <source>
        <dbReference type="ARBA" id="ARBA00022723"/>
    </source>
</evidence>
<evidence type="ECO:0000259" key="6">
    <source>
        <dbReference type="Pfam" id="PF17771"/>
    </source>
</evidence>
<dbReference type="EMBL" id="UYRT01089308">
    <property type="protein sequence ID" value="VDN34763.1"/>
    <property type="molecule type" value="Genomic_DNA"/>
</dbReference>